<sequence>MILAPGQPIPYGRLYRHHLNGPVHMMTARKRVGSLPVQQLAVRHYVNHSSSDYYSPDDSARDSSSDSSSDFHSDASSDSSSRHSLSDHSSSDLPSTSAGPSRKRRRSPMTSVPALPLVSRALPPVRADLIPSPKSVRDSGYLADVEVDPRETSLRDDVIVRGSDEPHLDQDIDPEIQAEIDECFAYADALRDRGIDARVVVEAVDRERSETGAKGLVEVRVERVTHPMMPEDIPEPAYEGAVEVTYETLRDLVQRFHDHTEAILVHRIQVIEGVQMEQGHRIIGVESVDTAMTKRIDELERDNKRLRGTASVESQRVDRL</sequence>
<dbReference type="Proteomes" id="UP001151760">
    <property type="component" value="Unassembled WGS sequence"/>
</dbReference>
<accession>A0ABQ5FFW7</accession>
<evidence type="ECO:0000313" key="2">
    <source>
        <dbReference type="EMBL" id="GJT62201.1"/>
    </source>
</evidence>
<reference evidence="2" key="2">
    <citation type="submission" date="2022-01" db="EMBL/GenBank/DDBJ databases">
        <authorList>
            <person name="Yamashiro T."/>
            <person name="Shiraishi A."/>
            <person name="Satake H."/>
            <person name="Nakayama K."/>
        </authorList>
    </citation>
    <scope>NUCLEOTIDE SEQUENCE</scope>
</reference>
<proteinExistence type="predicted"/>
<feature type="compositionally biased region" description="Low complexity" evidence="1">
    <location>
        <begin position="48"/>
        <end position="57"/>
    </location>
</feature>
<feature type="compositionally biased region" description="Basic and acidic residues" evidence="1">
    <location>
        <begin position="58"/>
        <end position="90"/>
    </location>
</feature>
<protein>
    <submittedName>
        <fullName evidence="2">Uncharacterized protein</fullName>
    </submittedName>
</protein>
<reference evidence="2" key="1">
    <citation type="journal article" date="2022" name="Int. J. Mol. Sci.">
        <title>Draft Genome of Tanacetum Coccineum: Genomic Comparison of Closely Related Tanacetum-Family Plants.</title>
        <authorList>
            <person name="Yamashiro T."/>
            <person name="Shiraishi A."/>
            <person name="Nakayama K."/>
            <person name="Satake H."/>
        </authorList>
    </citation>
    <scope>NUCLEOTIDE SEQUENCE</scope>
</reference>
<dbReference type="EMBL" id="BQNB010017354">
    <property type="protein sequence ID" value="GJT62201.1"/>
    <property type="molecule type" value="Genomic_DNA"/>
</dbReference>
<evidence type="ECO:0000256" key="1">
    <source>
        <dbReference type="SAM" id="MobiDB-lite"/>
    </source>
</evidence>
<organism evidence="2 3">
    <name type="scientific">Tanacetum coccineum</name>
    <dbReference type="NCBI Taxonomy" id="301880"/>
    <lineage>
        <taxon>Eukaryota</taxon>
        <taxon>Viridiplantae</taxon>
        <taxon>Streptophyta</taxon>
        <taxon>Embryophyta</taxon>
        <taxon>Tracheophyta</taxon>
        <taxon>Spermatophyta</taxon>
        <taxon>Magnoliopsida</taxon>
        <taxon>eudicotyledons</taxon>
        <taxon>Gunneridae</taxon>
        <taxon>Pentapetalae</taxon>
        <taxon>asterids</taxon>
        <taxon>campanulids</taxon>
        <taxon>Asterales</taxon>
        <taxon>Asteraceae</taxon>
        <taxon>Asteroideae</taxon>
        <taxon>Anthemideae</taxon>
        <taxon>Anthemidinae</taxon>
        <taxon>Tanacetum</taxon>
    </lineage>
</organism>
<comment type="caution">
    <text evidence="2">The sequence shown here is derived from an EMBL/GenBank/DDBJ whole genome shotgun (WGS) entry which is preliminary data.</text>
</comment>
<gene>
    <name evidence="2" type="ORF">Tco_1005734</name>
</gene>
<name>A0ABQ5FFW7_9ASTR</name>
<evidence type="ECO:0000313" key="3">
    <source>
        <dbReference type="Proteomes" id="UP001151760"/>
    </source>
</evidence>
<feature type="region of interest" description="Disordered" evidence="1">
    <location>
        <begin position="48"/>
        <end position="115"/>
    </location>
</feature>
<keyword evidence="3" id="KW-1185">Reference proteome</keyword>